<gene>
    <name evidence="1" type="ORF">GUJ93_ZPchr0009g942</name>
</gene>
<name>A0A8J5S3Y7_ZIZPA</name>
<dbReference type="Proteomes" id="UP000729402">
    <property type="component" value="Unassembled WGS sequence"/>
</dbReference>
<dbReference type="EMBL" id="JAAALK010000289">
    <property type="protein sequence ID" value="KAG8050409.1"/>
    <property type="molecule type" value="Genomic_DNA"/>
</dbReference>
<sequence length="92" mass="9966">MVYPHQDDVVESGLVNVDEHGVKGLELDFDGLDGPISKLYDAINPIGPRQLAARIDVLATILDYLREDHGGDVGEHDLGSRAIVLNHLPDGL</sequence>
<organism evidence="1 2">
    <name type="scientific">Zizania palustris</name>
    <name type="common">Northern wild rice</name>
    <dbReference type="NCBI Taxonomy" id="103762"/>
    <lineage>
        <taxon>Eukaryota</taxon>
        <taxon>Viridiplantae</taxon>
        <taxon>Streptophyta</taxon>
        <taxon>Embryophyta</taxon>
        <taxon>Tracheophyta</taxon>
        <taxon>Spermatophyta</taxon>
        <taxon>Magnoliopsida</taxon>
        <taxon>Liliopsida</taxon>
        <taxon>Poales</taxon>
        <taxon>Poaceae</taxon>
        <taxon>BOP clade</taxon>
        <taxon>Oryzoideae</taxon>
        <taxon>Oryzeae</taxon>
        <taxon>Zizaniinae</taxon>
        <taxon>Zizania</taxon>
    </lineage>
</organism>
<reference evidence="1" key="2">
    <citation type="submission" date="2021-02" db="EMBL/GenBank/DDBJ databases">
        <authorList>
            <person name="Kimball J.A."/>
            <person name="Haas M.W."/>
            <person name="Macchietto M."/>
            <person name="Kono T."/>
            <person name="Duquette J."/>
            <person name="Shao M."/>
        </authorList>
    </citation>
    <scope>NUCLEOTIDE SEQUENCE</scope>
    <source>
        <tissue evidence="1">Fresh leaf tissue</tissue>
    </source>
</reference>
<accession>A0A8J5S3Y7</accession>
<proteinExistence type="predicted"/>
<protein>
    <submittedName>
        <fullName evidence="1">Uncharacterized protein</fullName>
    </submittedName>
</protein>
<comment type="caution">
    <text evidence="1">The sequence shown here is derived from an EMBL/GenBank/DDBJ whole genome shotgun (WGS) entry which is preliminary data.</text>
</comment>
<keyword evidence="2" id="KW-1185">Reference proteome</keyword>
<dbReference type="AlphaFoldDB" id="A0A8J5S3Y7"/>
<evidence type="ECO:0000313" key="1">
    <source>
        <dbReference type="EMBL" id="KAG8050409.1"/>
    </source>
</evidence>
<evidence type="ECO:0000313" key="2">
    <source>
        <dbReference type="Proteomes" id="UP000729402"/>
    </source>
</evidence>
<reference evidence="1" key="1">
    <citation type="journal article" date="2021" name="bioRxiv">
        <title>Whole Genome Assembly and Annotation of Northern Wild Rice, Zizania palustris L., Supports a Whole Genome Duplication in the Zizania Genus.</title>
        <authorList>
            <person name="Haas M."/>
            <person name="Kono T."/>
            <person name="Macchietto M."/>
            <person name="Millas R."/>
            <person name="McGilp L."/>
            <person name="Shao M."/>
            <person name="Duquette J."/>
            <person name="Hirsch C.N."/>
            <person name="Kimball J."/>
        </authorList>
    </citation>
    <scope>NUCLEOTIDE SEQUENCE</scope>
    <source>
        <tissue evidence="1">Fresh leaf tissue</tissue>
    </source>
</reference>